<proteinExistence type="predicted"/>
<comment type="caution">
    <text evidence="1">The sequence shown here is derived from an EMBL/GenBank/DDBJ whole genome shotgun (WGS) entry which is preliminary data.</text>
</comment>
<dbReference type="Gene3D" id="1.10.510.10">
    <property type="entry name" value="Transferase(Phosphotransferase) domain 1"/>
    <property type="match status" value="1"/>
</dbReference>
<dbReference type="Proteomes" id="UP001165190">
    <property type="component" value="Unassembled WGS sequence"/>
</dbReference>
<organism evidence="1 2">
    <name type="scientific">Hibiscus trionum</name>
    <name type="common">Flower of an hour</name>
    <dbReference type="NCBI Taxonomy" id="183268"/>
    <lineage>
        <taxon>Eukaryota</taxon>
        <taxon>Viridiplantae</taxon>
        <taxon>Streptophyta</taxon>
        <taxon>Embryophyta</taxon>
        <taxon>Tracheophyta</taxon>
        <taxon>Spermatophyta</taxon>
        <taxon>Magnoliopsida</taxon>
        <taxon>eudicotyledons</taxon>
        <taxon>Gunneridae</taxon>
        <taxon>Pentapetalae</taxon>
        <taxon>rosids</taxon>
        <taxon>malvids</taxon>
        <taxon>Malvales</taxon>
        <taxon>Malvaceae</taxon>
        <taxon>Malvoideae</taxon>
        <taxon>Hibiscus</taxon>
    </lineage>
</organism>
<evidence type="ECO:0000313" key="1">
    <source>
        <dbReference type="EMBL" id="GMI79119.1"/>
    </source>
</evidence>
<evidence type="ECO:0000313" key="2">
    <source>
        <dbReference type="Proteomes" id="UP001165190"/>
    </source>
</evidence>
<name>A0A9W7HKM6_HIBTR</name>
<dbReference type="OrthoDB" id="619632at2759"/>
<dbReference type="AlphaFoldDB" id="A0A9W7HKM6"/>
<protein>
    <submittedName>
        <fullName evidence="1">Uncharacterized protein</fullName>
    </submittedName>
</protein>
<reference evidence="1" key="1">
    <citation type="submission" date="2023-05" db="EMBL/GenBank/DDBJ databases">
        <title>Genome and transcriptome analyses reveal genes involved in the formation of fine ridges on petal epidermal cells in Hibiscus trionum.</title>
        <authorList>
            <person name="Koshimizu S."/>
            <person name="Masuda S."/>
            <person name="Ishii T."/>
            <person name="Shirasu K."/>
            <person name="Hoshino A."/>
            <person name="Arita M."/>
        </authorList>
    </citation>
    <scope>NUCLEOTIDE SEQUENCE</scope>
    <source>
        <strain evidence="1">Hamamatsu line</strain>
    </source>
</reference>
<sequence>MVTGQSSIRGFQLVDRADEVEMLNKTGENASESWRGEIVEPVSEGNHETQKMEVLVRVALDCVQEDMDARPTMTQVVERLLDTSQ</sequence>
<dbReference type="EMBL" id="BSYR01000016">
    <property type="protein sequence ID" value="GMI79119.1"/>
    <property type="molecule type" value="Genomic_DNA"/>
</dbReference>
<accession>A0A9W7HKM6</accession>
<keyword evidence="2" id="KW-1185">Reference proteome</keyword>
<gene>
    <name evidence="1" type="ORF">HRI_001581200</name>
</gene>